<dbReference type="STRING" id="39482.ERS852491_00041"/>
<gene>
    <name evidence="1" type="ORF">ERS852491_00041</name>
</gene>
<dbReference type="OrthoDB" id="1650869at2"/>
<dbReference type="InterPro" id="IPR045507">
    <property type="entry name" value="DUF6483"/>
</dbReference>
<protein>
    <submittedName>
        <fullName evidence="1">Uncharacterized protein</fullName>
    </submittedName>
</protein>
<dbReference type="RefSeq" id="WP_050641835.1">
    <property type="nucleotide sequence ID" value="NZ_BAAACT010000104.1"/>
</dbReference>
<accession>A0A173YCS7</accession>
<sequence length="127" mass="14779">MEFEQDYIMRMIKGETAALARIIFRKTSPQYELPEENKYTAADDLFARLVRMADAGAVNKAENMLYQELDQSDQTYLEMGIGFYHHLNEYGDDFLAQNDYTREEIGEGIRQLLAEYGMDSLDEILEI</sequence>
<organism evidence="1 2">
    <name type="scientific">Faecalicatena contorta</name>
    <dbReference type="NCBI Taxonomy" id="39482"/>
    <lineage>
        <taxon>Bacteria</taxon>
        <taxon>Bacillati</taxon>
        <taxon>Bacillota</taxon>
        <taxon>Clostridia</taxon>
        <taxon>Lachnospirales</taxon>
        <taxon>Lachnospiraceae</taxon>
        <taxon>Faecalicatena</taxon>
    </lineage>
</organism>
<evidence type="ECO:0000313" key="1">
    <source>
        <dbReference type="EMBL" id="CUN60956.1"/>
    </source>
</evidence>
<dbReference type="EMBL" id="CYZU01000001">
    <property type="protein sequence ID" value="CUN60956.1"/>
    <property type="molecule type" value="Genomic_DNA"/>
</dbReference>
<dbReference type="AlphaFoldDB" id="A0A173YCS7"/>
<proteinExistence type="predicted"/>
<reference evidence="1 2" key="1">
    <citation type="submission" date="2015-09" db="EMBL/GenBank/DDBJ databases">
        <authorList>
            <consortium name="Pathogen Informatics"/>
        </authorList>
    </citation>
    <scope>NUCLEOTIDE SEQUENCE [LARGE SCALE GENOMIC DNA]</scope>
    <source>
        <strain evidence="1 2">2789STDY5834876</strain>
    </source>
</reference>
<dbReference type="Proteomes" id="UP000095544">
    <property type="component" value="Unassembled WGS sequence"/>
</dbReference>
<evidence type="ECO:0000313" key="2">
    <source>
        <dbReference type="Proteomes" id="UP000095544"/>
    </source>
</evidence>
<dbReference type="Pfam" id="PF20092">
    <property type="entry name" value="DUF6483"/>
    <property type="match status" value="1"/>
</dbReference>
<name>A0A173YCS7_9FIRM</name>